<organism evidence="1 2">
    <name type="scientific">Cuscuta epithymum</name>
    <dbReference type="NCBI Taxonomy" id="186058"/>
    <lineage>
        <taxon>Eukaryota</taxon>
        <taxon>Viridiplantae</taxon>
        <taxon>Streptophyta</taxon>
        <taxon>Embryophyta</taxon>
        <taxon>Tracheophyta</taxon>
        <taxon>Spermatophyta</taxon>
        <taxon>Magnoliopsida</taxon>
        <taxon>eudicotyledons</taxon>
        <taxon>Gunneridae</taxon>
        <taxon>Pentapetalae</taxon>
        <taxon>asterids</taxon>
        <taxon>lamiids</taxon>
        <taxon>Solanales</taxon>
        <taxon>Convolvulaceae</taxon>
        <taxon>Cuscuteae</taxon>
        <taxon>Cuscuta</taxon>
        <taxon>Cuscuta subgen. Cuscuta</taxon>
    </lineage>
</organism>
<dbReference type="Proteomes" id="UP001152523">
    <property type="component" value="Unassembled WGS sequence"/>
</dbReference>
<dbReference type="AlphaFoldDB" id="A0AAV0G928"/>
<proteinExistence type="predicted"/>
<sequence length="142" mass="16320">MSVSADSSCCFALDILDPIVPLDKLQEDELENHAYESAEVCKKRTNLFQHKSILRKDFKPGIKVLLLDSRLRFLPGKIKFKWTGPFVIRRVFPDGAIELENPKSGNIFKVNGERVKRYSCSEDSVEQVESLELLWEHFCSCI</sequence>
<comment type="caution">
    <text evidence="1">The sequence shown here is derived from an EMBL/GenBank/DDBJ whole genome shotgun (WGS) entry which is preliminary data.</text>
</comment>
<keyword evidence="2" id="KW-1185">Reference proteome</keyword>
<evidence type="ECO:0000313" key="2">
    <source>
        <dbReference type="Proteomes" id="UP001152523"/>
    </source>
</evidence>
<evidence type="ECO:0000313" key="1">
    <source>
        <dbReference type="EMBL" id="CAH9144481.1"/>
    </source>
</evidence>
<protein>
    <submittedName>
        <fullName evidence="1">Uncharacterized protein</fullName>
    </submittedName>
</protein>
<accession>A0AAV0G928</accession>
<name>A0AAV0G928_9ASTE</name>
<reference evidence="1" key="1">
    <citation type="submission" date="2022-07" db="EMBL/GenBank/DDBJ databases">
        <authorList>
            <person name="Macas J."/>
            <person name="Novak P."/>
            <person name="Neumann P."/>
        </authorList>
    </citation>
    <scope>NUCLEOTIDE SEQUENCE</scope>
</reference>
<gene>
    <name evidence="1" type="ORF">CEPIT_LOCUS41473</name>
</gene>
<dbReference type="EMBL" id="CAMAPF010001065">
    <property type="protein sequence ID" value="CAH9144481.1"/>
    <property type="molecule type" value="Genomic_DNA"/>
</dbReference>